<dbReference type="EMBL" id="BHXQ01000006">
    <property type="protein sequence ID" value="GCC52897.1"/>
    <property type="molecule type" value="Genomic_DNA"/>
</dbReference>
<feature type="domain" description="LysM" evidence="2">
    <location>
        <begin position="355"/>
        <end position="398"/>
    </location>
</feature>
<dbReference type="CDD" id="cd16894">
    <property type="entry name" value="MltD-like"/>
    <property type="match status" value="1"/>
</dbReference>
<dbReference type="SUPFAM" id="SSF54106">
    <property type="entry name" value="LysM domain"/>
    <property type="match status" value="3"/>
</dbReference>
<dbReference type="PROSITE" id="PS51782">
    <property type="entry name" value="LYSM"/>
    <property type="match status" value="3"/>
</dbReference>
<evidence type="ECO:0000259" key="2">
    <source>
        <dbReference type="PROSITE" id="PS51782"/>
    </source>
</evidence>
<dbReference type="SMART" id="SM00257">
    <property type="entry name" value="LysM"/>
    <property type="match status" value="3"/>
</dbReference>
<dbReference type="Gene3D" id="1.10.530.10">
    <property type="match status" value="1"/>
</dbReference>
<dbReference type="InterPro" id="IPR036779">
    <property type="entry name" value="LysM_dom_sf"/>
</dbReference>
<dbReference type="SUPFAM" id="SSF53955">
    <property type="entry name" value="Lysozyme-like"/>
    <property type="match status" value="1"/>
</dbReference>
<keyword evidence="4" id="KW-1185">Reference proteome</keyword>
<dbReference type="InterPro" id="IPR008258">
    <property type="entry name" value="Transglycosylase_SLT_dom_1"/>
</dbReference>
<dbReference type="PANTHER" id="PTHR33734">
    <property type="entry name" value="LYSM DOMAIN-CONTAINING GPI-ANCHORED PROTEIN 2"/>
    <property type="match status" value="1"/>
</dbReference>
<dbReference type="AlphaFoldDB" id="A0A401UDC3"/>
<protein>
    <recommendedName>
        <fullName evidence="2">LysM domain-containing protein</fullName>
    </recommendedName>
</protein>
<keyword evidence="1" id="KW-0732">Signal</keyword>
<comment type="caution">
    <text evidence="3">The sequence shown here is derived from an EMBL/GenBank/DDBJ whole genome shotgun (WGS) entry which is preliminary data.</text>
</comment>
<feature type="chain" id="PRO_5019247095" description="LysM domain-containing protein" evidence="1">
    <location>
        <begin position="18"/>
        <end position="567"/>
    </location>
</feature>
<feature type="domain" description="LysM" evidence="2">
    <location>
        <begin position="458"/>
        <end position="502"/>
    </location>
</feature>
<feature type="domain" description="LysM" evidence="2">
    <location>
        <begin position="517"/>
        <end position="560"/>
    </location>
</feature>
<organism evidence="3 4">
    <name type="scientific">Chryseotalea sanaruensis</name>
    <dbReference type="NCBI Taxonomy" id="2482724"/>
    <lineage>
        <taxon>Bacteria</taxon>
        <taxon>Pseudomonadati</taxon>
        <taxon>Bacteroidota</taxon>
        <taxon>Cytophagia</taxon>
        <taxon>Cytophagales</taxon>
        <taxon>Chryseotaleaceae</taxon>
        <taxon>Chryseotalea</taxon>
    </lineage>
</organism>
<reference evidence="3 4" key="1">
    <citation type="submission" date="2018-11" db="EMBL/GenBank/DDBJ databases">
        <title>Chryseotalea sanarue gen. nov., sp., nov., a member of the family Cytophagaceae, isolated from a brackish lake in Hamamatsu Japan.</title>
        <authorList>
            <person name="Maejima Y."/>
            <person name="Iino T."/>
            <person name="Muraguchi Y."/>
            <person name="Fukuda K."/>
            <person name="Ohkuma M."/>
            <person name="Moriuchi R."/>
            <person name="Dohra H."/>
            <person name="Kimbara K."/>
            <person name="Shintani M."/>
        </authorList>
    </citation>
    <scope>NUCLEOTIDE SEQUENCE [LARGE SCALE GENOMIC DNA]</scope>
    <source>
        <strain evidence="3 4">Ys</strain>
    </source>
</reference>
<evidence type="ECO:0000313" key="4">
    <source>
        <dbReference type="Proteomes" id="UP000288227"/>
    </source>
</evidence>
<accession>A0A401UDC3</accession>
<dbReference type="RefSeq" id="WP_127123552.1">
    <property type="nucleotide sequence ID" value="NZ_BHXQ01000006.1"/>
</dbReference>
<dbReference type="Pfam" id="PF01476">
    <property type="entry name" value="LysM"/>
    <property type="match status" value="3"/>
</dbReference>
<dbReference type="InterPro" id="IPR018392">
    <property type="entry name" value="LysM"/>
</dbReference>
<dbReference type="Gene3D" id="3.10.350.10">
    <property type="entry name" value="LysM domain"/>
    <property type="match status" value="3"/>
</dbReference>
<evidence type="ECO:0000256" key="1">
    <source>
        <dbReference type="SAM" id="SignalP"/>
    </source>
</evidence>
<dbReference type="OrthoDB" id="977752at2"/>
<dbReference type="Proteomes" id="UP000288227">
    <property type="component" value="Unassembled WGS sequence"/>
</dbReference>
<dbReference type="InterPro" id="IPR023346">
    <property type="entry name" value="Lysozyme-like_dom_sf"/>
</dbReference>
<dbReference type="PANTHER" id="PTHR33734:SF22">
    <property type="entry name" value="MEMBRANE-BOUND LYTIC MUREIN TRANSGLYCOSYLASE D"/>
    <property type="match status" value="1"/>
</dbReference>
<dbReference type="Pfam" id="PF01464">
    <property type="entry name" value="SLT"/>
    <property type="match status" value="1"/>
</dbReference>
<proteinExistence type="predicted"/>
<name>A0A401UDC3_9BACT</name>
<evidence type="ECO:0000313" key="3">
    <source>
        <dbReference type="EMBL" id="GCC52897.1"/>
    </source>
</evidence>
<feature type="signal peptide" evidence="1">
    <location>
        <begin position="1"/>
        <end position="17"/>
    </location>
</feature>
<sequence>MKILTALFFVVALSAAAQPYEVPQVPHKLNVAGITLTIRDDARREIQKDVDALWQSPRHFNIKVERAKTYFPIIEKIFAEERVPDDFKFLVLQESALIADAVSVSNAVGFWQFKDFTAMEMGLRVDDQIDERMNIASASRGAAQYIKKNNYRFNNWIYALQAYQMGAGGVIRSVKDVESGTKHMNITSETYWYVKKFLAHKIAFEKAVGGKAQQPVSTYQSDGEQSINDIAKKVAVPAEELLAFNKWIRKGNIPGDRTYAIVVPLPADKLPIQKEEKFVSKTVQGEAKASALVKILINGVPATKSLAGENMTTMAKRLGLSLPSFMSYNDLQGFEKIEPDRYYFLDKKKNKAEQSETFAENGDDLWRISQQFGVSLKKLKKYNRTSDIKLKEGQSVWLASRKPKNFDTKTTETQITDDTYFNWGAEPAEVLPPMVEVPVEKPIVADSTIKVDMPKVATVHVVQAGENLTAIARSYNVSLHDLIRWNQLGDNREIEAGQRLRLTENTDLSEIPLQQTTVHEVKASDTLYSIARQYGITIKNLMEWNGKKDFTLSIGEKLTVYRNQSNN</sequence>
<dbReference type="CDD" id="cd00118">
    <property type="entry name" value="LysM"/>
    <property type="match status" value="2"/>
</dbReference>
<gene>
    <name evidence="3" type="ORF">SanaruYs_31370</name>
</gene>